<accession>A0A3P8EC91</accession>
<dbReference type="Proteomes" id="UP000050761">
    <property type="component" value="Unassembled WGS sequence"/>
</dbReference>
<keyword evidence="3" id="KW-1185">Reference proteome</keyword>
<name>A0A183GSE7_HELPZ</name>
<protein>
    <submittedName>
        <fullName evidence="2 4">Uncharacterized protein</fullName>
    </submittedName>
</protein>
<proteinExistence type="predicted"/>
<dbReference type="WBParaSite" id="HPBE_0002561701-mRNA-1">
    <property type="protein sequence ID" value="HPBE_0002561701-mRNA-1"/>
    <property type="gene ID" value="HPBE_0002561701"/>
</dbReference>
<gene>
    <name evidence="2" type="ORF">HPBE_LOCUS25616</name>
</gene>
<accession>A0A183GSE7</accession>
<reference evidence="4" key="2">
    <citation type="submission" date="2019-09" db="UniProtKB">
        <authorList>
            <consortium name="WormBaseParasite"/>
        </authorList>
    </citation>
    <scope>IDENTIFICATION</scope>
</reference>
<dbReference type="EMBL" id="UZAH01038237">
    <property type="protein sequence ID" value="VDP52520.1"/>
    <property type="molecule type" value="Genomic_DNA"/>
</dbReference>
<dbReference type="AlphaFoldDB" id="A0A183GSE7"/>
<organism evidence="3 4">
    <name type="scientific">Heligmosomoides polygyrus</name>
    <name type="common">Parasitic roundworm</name>
    <dbReference type="NCBI Taxonomy" id="6339"/>
    <lineage>
        <taxon>Eukaryota</taxon>
        <taxon>Metazoa</taxon>
        <taxon>Ecdysozoa</taxon>
        <taxon>Nematoda</taxon>
        <taxon>Chromadorea</taxon>
        <taxon>Rhabditida</taxon>
        <taxon>Rhabditina</taxon>
        <taxon>Rhabditomorpha</taxon>
        <taxon>Strongyloidea</taxon>
        <taxon>Heligmosomidae</taxon>
        <taxon>Heligmosomoides</taxon>
    </lineage>
</organism>
<sequence>MRRDDDGGGEDLNDSEPKDDSEGSTIDSQSLDTVIHSSSMYRLLPWINLTPNPVLPPLALTVLLLRLRLFQVICIEEVYY</sequence>
<evidence type="ECO:0000313" key="2">
    <source>
        <dbReference type="EMBL" id="VDP52520.1"/>
    </source>
</evidence>
<evidence type="ECO:0000313" key="4">
    <source>
        <dbReference type="WBParaSite" id="HPBE_0002561701-mRNA-1"/>
    </source>
</evidence>
<evidence type="ECO:0000256" key="1">
    <source>
        <dbReference type="SAM" id="MobiDB-lite"/>
    </source>
</evidence>
<reference evidence="2 3" key="1">
    <citation type="submission" date="2018-11" db="EMBL/GenBank/DDBJ databases">
        <authorList>
            <consortium name="Pathogen Informatics"/>
        </authorList>
    </citation>
    <scope>NUCLEOTIDE SEQUENCE [LARGE SCALE GENOMIC DNA]</scope>
</reference>
<feature type="region of interest" description="Disordered" evidence="1">
    <location>
        <begin position="1"/>
        <end position="29"/>
    </location>
</feature>
<evidence type="ECO:0000313" key="3">
    <source>
        <dbReference type="Proteomes" id="UP000050761"/>
    </source>
</evidence>